<proteinExistence type="predicted"/>
<protein>
    <submittedName>
        <fullName evidence="1">Uncharacterized protein</fullName>
    </submittedName>
</protein>
<gene>
    <name evidence="1" type="ORF">PSON_ATCC_30995.1.T0520322</name>
</gene>
<sequence>MIRKQFNPNSCNSGGKQTIETLQEKHLIALINTRPRVVIKTPHPHVDANKPFSIKDKQDFTEINETYRRVQALKSGYSDSKMPKTFKMKEALKRKNKVSQFIQEQNHFNNIKALENNIQEITTRTQKNIQRIKSNSRMHSIASSIKENSRIIKREWEEKSSHPLEYEWKPDSAFSKSKQSKGDTILSNIFSFDQSLQKQQTASKRNQQDLPFDHADIPLTEDIQDEDFFIYTDTQKKLPNENAIQSPHSAIINKKTQSTTNVIIPLVKPNEKLNDVKRKIYQTLMEYKLFQRDQVYQIGLAYINKNQWLDENEILQECNKISKQLYGVE</sequence>
<evidence type="ECO:0000313" key="1">
    <source>
        <dbReference type="EMBL" id="CAD8088377.1"/>
    </source>
</evidence>
<reference evidence="1" key="1">
    <citation type="submission" date="2021-01" db="EMBL/GenBank/DDBJ databases">
        <authorList>
            <consortium name="Genoscope - CEA"/>
            <person name="William W."/>
        </authorList>
    </citation>
    <scope>NUCLEOTIDE SEQUENCE</scope>
</reference>
<organism evidence="1 2">
    <name type="scientific">Paramecium sonneborni</name>
    <dbReference type="NCBI Taxonomy" id="65129"/>
    <lineage>
        <taxon>Eukaryota</taxon>
        <taxon>Sar</taxon>
        <taxon>Alveolata</taxon>
        <taxon>Ciliophora</taxon>
        <taxon>Intramacronucleata</taxon>
        <taxon>Oligohymenophorea</taxon>
        <taxon>Peniculida</taxon>
        <taxon>Parameciidae</taxon>
        <taxon>Paramecium</taxon>
    </lineage>
</organism>
<name>A0A8S1N4U5_9CILI</name>
<dbReference type="AlphaFoldDB" id="A0A8S1N4U5"/>
<dbReference type="Proteomes" id="UP000692954">
    <property type="component" value="Unassembled WGS sequence"/>
</dbReference>
<dbReference type="EMBL" id="CAJJDN010000052">
    <property type="protein sequence ID" value="CAD8088377.1"/>
    <property type="molecule type" value="Genomic_DNA"/>
</dbReference>
<accession>A0A8S1N4U5</accession>
<keyword evidence="2" id="KW-1185">Reference proteome</keyword>
<comment type="caution">
    <text evidence="1">The sequence shown here is derived from an EMBL/GenBank/DDBJ whole genome shotgun (WGS) entry which is preliminary data.</text>
</comment>
<dbReference type="OrthoDB" id="286911at2759"/>
<evidence type="ECO:0000313" key="2">
    <source>
        <dbReference type="Proteomes" id="UP000692954"/>
    </source>
</evidence>